<dbReference type="AlphaFoldDB" id="A7I3N9"/>
<dbReference type="Proteomes" id="UP000002407">
    <property type="component" value="Chromosome"/>
</dbReference>
<organism evidence="1 2">
    <name type="scientific">Campylobacter hominis (strain ATCC BAA-381 / DSM 21671 / CCUG 45161 / LMG 19568 / NCTC 13146 / CH001A)</name>
    <dbReference type="NCBI Taxonomy" id="360107"/>
    <lineage>
        <taxon>Bacteria</taxon>
        <taxon>Pseudomonadati</taxon>
        <taxon>Campylobacterota</taxon>
        <taxon>Epsilonproteobacteria</taxon>
        <taxon>Campylobacterales</taxon>
        <taxon>Campylobacteraceae</taxon>
        <taxon>Campylobacter</taxon>
    </lineage>
</organism>
<dbReference type="KEGG" id="cha:CHAB381_1607"/>
<dbReference type="EMBL" id="CP000776">
    <property type="protein sequence ID" value="ABS52391.1"/>
    <property type="molecule type" value="Genomic_DNA"/>
</dbReference>
<dbReference type="STRING" id="360107.CHAB381_1607"/>
<keyword evidence="2" id="KW-1185">Reference proteome</keyword>
<reference evidence="2" key="1">
    <citation type="submission" date="2007-07" db="EMBL/GenBank/DDBJ databases">
        <title>Complete genome sequence of Campylobacter hominis ATCC BAA-381, a commensal isolated from the human gastrointestinal tract.</title>
        <authorList>
            <person name="Fouts D.E."/>
            <person name="Mongodin E.F."/>
            <person name="Puiu D."/>
            <person name="Sebastian Y."/>
            <person name="Miller W.G."/>
            <person name="Mandrell R.E."/>
            <person name="Nelson K.E."/>
        </authorList>
    </citation>
    <scope>NUCLEOTIDE SEQUENCE [LARGE SCALE GENOMIC DNA]</scope>
    <source>
        <strain evidence="2">ATCC BAA-381 / LMG 19568 / NCTC 13146 / CH001A</strain>
    </source>
</reference>
<protein>
    <submittedName>
        <fullName evidence="1">Uncharacterized protein</fullName>
    </submittedName>
</protein>
<evidence type="ECO:0000313" key="2">
    <source>
        <dbReference type="Proteomes" id="UP000002407"/>
    </source>
</evidence>
<sequence length="44" mass="5268">MSQVTSDFIWDDKISTNEKKWLKFFDSQNYTTLFINGNHEILIV</sequence>
<evidence type="ECO:0000313" key="1">
    <source>
        <dbReference type="EMBL" id="ABS52391.1"/>
    </source>
</evidence>
<proteinExistence type="predicted"/>
<accession>A7I3N9</accession>
<dbReference type="HOGENOM" id="CLU_3213715_0_0_7"/>
<name>A7I3N9_CAMHC</name>
<gene>
    <name evidence="1" type="ordered locus">CHAB381_1607</name>
</gene>